<dbReference type="SUPFAM" id="SSF160719">
    <property type="entry name" value="gpW/gp25-like"/>
    <property type="match status" value="1"/>
</dbReference>
<name>A0A0L6JIP7_9FIRM</name>
<protein>
    <submittedName>
        <fullName evidence="2">GPW/gp25 family protein</fullName>
    </submittedName>
</protein>
<organism evidence="2 3">
    <name type="scientific">Pseudobacteroides cellulosolvens ATCC 35603 = DSM 2933</name>
    <dbReference type="NCBI Taxonomy" id="398512"/>
    <lineage>
        <taxon>Bacteria</taxon>
        <taxon>Bacillati</taxon>
        <taxon>Bacillota</taxon>
        <taxon>Clostridia</taxon>
        <taxon>Eubacteriales</taxon>
        <taxon>Oscillospiraceae</taxon>
        <taxon>Pseudobacteroides</taxon>
    </lineage>
</organism>
<accession>A0A0L6JIP7</accession>
<comment type="caution">
    <text evidence="2">The sequence shown here is derived from an EMBL/GenBank/DDBJ whole genome shotgun (WGS) entry which is preliminary data.</text>
</comment>
<keyword evidence="3" id="KW-1185">Reference proteome</keyword>
<sequence>MSGRMRGQGWKFPVKVDKATGKFMMSEGEEDIHEAIILILKTAKKERIMRPGFGSNIHHYVLEQSDSSTLALLEEEVKTAIENWEPRVTDVTVDAYNDGTYNENVIVDVSYRVISLDRAFKKSILLES</sequence>
<dbReference type="InterPro" id="IPR007048">
    <property type="entry name" value="IraD/Gp25-like"/>
</dbReference>
<dbReference type="RefSeq" id="WP_036943929.1">
    <property type="nucleotide sequence ID" value="NZ_LGTC01000001.1"/>
</dbReference>
<evidence type="ECO:0000313" key="3">
    <source>
        <dbReference type="Proteomes" id="UP000036923"/>
    </source>
</evidence>
<dbReference type="EMBL" id="LGTC01000001">
    <property type="protein sequence ID" value="KNY25327.1"/>
    <property type="molecule type" value="Genomic_DNA"/>
</dbReference>
<dbReference type="AlphaFoldDB" id="A0A0L6JIP7"/>
<dbReference type="Pfam" id="PF04965">
    <property type="entry name" value="GPW_gp25"/>
    <property type="match status" value="1"/>
</dbReference>
<feature type="domain" description="IraD/Gp25-like" evidence="1">
    <location>
        <begin position="27"/>
        <end position="114"/>
    </location>
</feature>
<dbReference type="Proteomes" id="UP000036923">
    <property type="component" value="Unassembled WGS sequence"/>
</dbReference>
<dbReference type="eggNOG" id="COG3628">
    <property type="taxonomic scope" value="Bacteria"/>
</dbReference>
<evidence type="ECO:0000259" key="1">
    <source>
        <dbReference type="Pfam" id="PF04965"/>
    </source>
</evidence>
<proteinExistence type="predicted"/>
<gene>
    <name evidence="2" type="ORF">Bccel_0587</name>
</gene>
<dbReference type="STRING" id="398512.Bccel_0587"/>
<reference evidence="3" key="1">
    <citation type="submission" date="2015-07" db="EMBL/GenBank/DDBJ databases">
        <title>Near-Complete Genome Sequence of the Cellulolytic Bacterium Bacteroides (Pseudobacteroides) cellulosolvens ATCC 35603.</title>
        <authorList>
            <person name="Dassa B."/>
            <person name="Utturkar S.M."/>
            <person name="Klingeman D.M."/>
            <person name="Hurt R.A."/>
            <person name="Keller M."/>
            <person name="Xu J."/>
            <person name="Reddy Y.H.K."/>
            <person name="Borovok I."/>
            <person name="Grinberg I.R."/>
            <person name="Lamed R."/>
            <person name="Zhivin O."/>
            <person name="Bayer E.A."/>
            <person name="Brown S.D."/>
        </authorList>
    </citation>
    <scope>NUCLEOTIDE SEQUENCE [LARGE SCALE GENOMIC DNA]</scope>
    <source>
        <strain evidence="3">DSM 2933</strain>
    </source>
</reference>
<evidence type="ECO:0000313" key="2">
    <source>
        <dbReference type="EMBL" id="KNY25327.1"/>
    </source>
</evidence>
<dbReference type="Gene3D" id="3.10.450.40">
    <property type="match status" value="1"/>
</dbReference>